<proteinExistence type="predicted"/>
<sequence>MEAFLIGKQIEKIFSILFPTTMPRSAKSFRSADMDFCHSMIRFFDPIRHPSY</sequence>
<accession>A0A975BSS5</accession>
<evidence type="ECO:0000313" key="2">
    <source>
        <dbReference type="Proteomes" id="UP000663722"/>
    </source>
</evidence>
<protein>
    <submittedName>
        <fullName evidence="1">Uncharacterized protein</fullName>
    </submittedName>
</protein>
<dbReference type="AlphaFoldDB" id="A0A975BSS5"/>
<dbReference type="KEGG" id="dmm:dnm_070170"/>
<dbReference type="EMBL" id="CP061800">
    <property type="protein sequence ID" value="QTA90953.1"/>
    <property type="molecule type" value="Genomic_DNA"/>
</dbReference>
<keyword evidence="2" id="KW-1185">Reference proteome</keyword>
<dbReference type="Proteomes" id="UP000663722">
    <property type="component" value="Chromosome"/>
</dbReference>
<evidence type="ECO:0000313" key="1">
    <source>
        <dbReference type="EMBL" id="QTA90953.1"/>
    </source>
</evidence>
<reference evidence="1" key="1">
    <citation type="journal article" date="2021" name="Microb. Physiol.">
        <title>Proteogenomic Insights into the Physiology of Marine, Sulfate-Reducing, Filamentous Desulfonema limicola and Desulfonema magnum.</title>
        <authorList>
            <person name="Schnaars V."/>
            <person name="Wohlbrand L."/>
            <person name="Scheve S."/>
            <person name="Hinrichs C."/>
            <person name="Reinhardt R."/>
            <person name="Rabus R."/>
        </authorList>
    </citation>
    <scope>NUCLEOTIDE SEQUENCE</scope>
    <source>
        <strain evidence="1">4be13</strain>
    </source>
</reference>
<gene>
    <name evidence="1" type="ORF">dnm_070170</name>
</gene>
<name>A0A975BSS5_9BACT</name>
<organism evidence="1 2">
    <name type="scientific">Desulfonema magnum</name>
    <dbReference type="NCBI Taxonomy" id="45655"/>
    <lineage>
        <taxon>Bacteria</taxon>
        <taxon>Pseudomonadati</taxon>
        <taxon>Thermodesulfobacteriota</taxon>
        <taxon>Desulfobacteria</taxon>
        <taxon>Desulfobacterales</taxon>
        <taxon>Desulfococcaceae</taxon>
        <taxon>Desulfonema</taxon>
    </lineage>
</organism>